<dbReference type="WBParaSite" id="TTAC_0000766501-mRNA-1">
    <property type="protein sequence ID" value="TTAC_0000766501-mRNA-1"/>
    <property type="gene ID" value="TTAC_0000766501"/>
</dbReference>
<reference evidence="3" key="1">
    <citation type="submission" date="2017-02" db="UniProtKB">
        <authorList>
            <consortium name="WormBaseParasite"/>
        </authorList>
    </citation>
    <scope>IDENTIFICATION</scope>
</reference>
<evidence type="ECO:0000313" key="1">
    <source>
        <dbReference type="EMBL" id="VDM32067.1"/>
    </source>
</evidence>
<keyword evidence="2" id="KW-1185">Reference proteome</keyword>
<sequence>MATRDPVIVNVDKTQAFTHAHHILSQPIFPTKKEEVLSNDIPVNRRVPNIAQSWTEGSKIVLPSLSEYSTCVVADSYARKTQERETDQGDERDKCAGLNSAQRMDQTPPFDVQLTPPRHYLPVGGIDIYTTQGPNLMREMKDRFRKKYSASYVELEPKHQPQPLLQSDRSAFPTIEKSPNAVQDLSPVPTNFSNDLSHILPSVLKERPKRAGRLPSRYASQLFPADNVCLAFKMPCRDTKKSN</sequence>
<dbReference type="EMBL" id="UYWX01020391">
    <property type="protein sequence ID" value="VDM32067.1"/>
    <property type="molecule type" value="Genomic_DNA"/>
</dbReference>
<dbReference type="AlphaFoldDB" id="A0A0R3X2X2"/>
<proteinExistence type="predicted"/>
<dbReference type="Proteomes" id="UP000274429">
    <property type="component" value="Unassembled WGS sequence"/>
</dbReference>
<evidence type="ECO:0000313" key="3">
    <source>
        <dbReference type="WBParaSite" id="TTAC_0000766501-mRNA-1"/>
    </source>
</evidence>
<evidence type="ECO:0000313" key="2">
    <source>
        <dbReference type="Proteomes" id="UP000274429"/>
    </source>
</evidence>
<organism evidence="3">
    <name type="scientific">Hydatigena taeniaeformis</name>
    <name type="common">Feline tapeworm</name>
    <name type="synonym">Taenia taeniaeformis</name>
    <dbReference type="NCBI Taxonomy" id="6205"/>
    <lineage>
        <taxon>Eukaryota</taxon>
        <taxon>Metazoa</taxon>
        <taxon>Spiralia</taxon>
        <taxon>Lophotrochozoa</taxon>
        <taxon>Platyhelminthes</taxon>
        <taxon>Cestoda</taxon>
        <taxon>Eucestoda</taxon>
        <taxon>Cyclophyllidea</taxon>
        <taxon>Taeniidae</taxon>
        <taxon>Hydatigera</taxon>
    </lineage>
</organism>
<dbReference type="OrthoDB" id="6275284at2759"/>
<accession>A0A0R3X2X2</accession>
<protein>
    <submittedName>
        <fullName evidence="3">ZM domain-containing protein</fullName>
    </submittedName>
</protein>
<name>A0A0R3X2X2_HYDTA</name>
<reference evidence="1 2" key="2">
    <citation type="submission" date="2018-11" db="EMBL/GenBank/DDBJ databases">
        <authorList>
            <consortium name="Pathogen Informatics"/>
        </authorList>
    </citation>
    <scope>NUCLEOTIDE SEQUENCE [LARGE SCALE GENOMIC DNA]</scope>
</reference>
<gene>
    <name evidence="1" type="ORF">TTAC_LOCUS7650</name>
</gene>